<sequence length="346" mass="37476">MVFSSHTSASYGGIVGRGVTVGHRCNSGAQPRASHVTYRRRQSQRCIVSPSSIDLQRVSVTGMPCAPEAEECSVSDRFSVELRGQDSIAEALSAGSSGILDAASGAAQDVTAAVQAVAQDALTARRFERQQSRAREQTTYKMAAILASTGITAMAITAVHLRFTWHMRDGAEFPILEAAATLLLTFGGVVGMEMWARWAHKALWHENEAGWSLHKSHHVPRVGPFEANDIYAIANAVPAMGLCLYGFLTPTLMGGVCFGAGLGITLFGIMYMFIHDGLVHRRFPVGPLADVPYLKRCAVAHQLHHSEKYGGIPWGMFLGPQELEAVGAKEELDRMCEELTFSSKKN</sequence>
<keyword evidence="5" id="KW-1133">Transmembrane helix</keyword>
<feature type="transmembrane region" description="Helical" evidence="5">
    <location>
        <begin position="175"/>
        <end position="196"/>
    </location>
</feature>
<dbReference type="InterPro" id="IPR006694">
    <property type="entry name" value="Fatty_acid_hydroxylase"/>
</dbReference>
<name>I0YPK9_COCSC</name>
<dbReference type="KEGG" id="csl:COCSUDRAFT_30875"/>
<evidence type="ECO:0000313" key="7">
    <source>
        <dbReference type="EMBL" id="EIE20328.1"/>
    </source>
</evidence>
<keyword evidence="5" id="KW-0812">Transmembrane</keyword>
<evidence type="ECO:0000256" key="5">
    <source>
        <dbReference type="SAM" id="Phobius"/>
    </source>
</evidence>
<dbReference type="Pfam" id="PF04116">
    <property type="entry name" value="FA_hydroxylase"/>
    <property type="match status" value="1"/>
</dbReference>
<organism evidence="7 8">
    <name type="scientific">Coccomyxa subellipsoidea (strain C-169)</name>
    <name type="common">Green microalga</name>
    <dbReference type="NCBI Taxonomy" id="574566"/>
    <lineage>
        <taxon>Eukaryota</taxon>
        <taxon>Viridiplantae</taxon>
        <taxon>Chlorophyta</taxon>
        <taxon>core chlorophytes</taxon>
        <taxon>Trebouxiophyceae</taxon>
        <taxon>Trebouxiophyceae incertae sedis</taxon>
        <taxon>Coccomyxaceae</taxon>
        <taxon>Coccomyxa</taxon>
        <taxon>Coccomyxa subellipsoidea</taxon>
    </lineage>
</organism>
<feature type="domain" description="Fatty acid hydroxylase" evidence="6">
    <location>
        <begin position="188"/>
        <end position="309"/>
    </location>
</feature>
<evidence type="ECO:0000256" key="1">
    <source>
        <dbReference type="ARBA" id="ARBA00009324"/>
    </source>
</evidence>
<proteinExistence type="inferred from homology"/>
<protein>
    <recommendedName>
        <fullName evidence="4">beta-carotene 3-hydroxylase</fullName>
        <ecNumber evidence="4">1.14.15.24</ecNumber>
    </recommendedName>
</protein>
<gene>
    <name evidence="7" type="ORF">COCSUDRAFT_30875</name>
</gene>
<dbReference type="STRING" id="574566.I0YPK9"/>
<keyword evidence="8" id="KW-1185">Reference proteome</keyword>
<feature type="transmembrane region" description="Helical" evidence="5">
    <location>
        <begin position="142"/>
        <end position="163"/>
    </location>
</feature>
<dbReference type="GO" id="GO:0016119">
    <property type="term" value="P:carotene metabolic process"/>
    <property type="evidence" value="ECO:0007669"/>
    <property type="project" value="TreeGrafter"/>
</dbReference>
<dbReference type="PANTHER" id="PTHR31899">
    <property type="entry name" value="BETA-CAROTENE 3-HYDROXYLASE 1, CHLOROPLASTIC"/>
    <property type="match status" value="1"/>
</dbReference>
<evidence type="ECO:0000256" key="2">
    <source>
        <dbReference type="ARBA" id="ARBA00022746"/>
    </source>
</evidence>
<reference evidence="7 8" key="1">
    <citation type="journal article" date="2012" name="Genome Biol.">
        <title>The genome of the polar eukaryotic microalga coccomyxa subellipsoidea reveals traits of cold adaptation.</title>
        <authorList>
            <person name="Blanc G."/>
            <person name="Agarkova I."/>
            <person name="Grimwood J."/>
            <person name="Kuo A."/>
            <person name="Brueggeman A."/>
            <person name="Dunigan D."/>
            <person name="Gurnon J."/>
            <person name="Ladunga I."/>
            <person name="Lindquist E."/>
            <person name="Lucas S."/>
            <person name="Pangilinan J."/>
            <person name="Proschold T."/>
            <person name="Salamov A."/>
            <person name="Schmutz J."/>
            <person name="Weeks D."/>
            <person name="Yamada T."/>
            <person name="Claverie J.M."/>
            <person name="Grigoriev I."/>
            <person name="Van Etten J."/>
            <person name="Lomsadze A."/>
            <person name="Borodovsky M."/>
        </authorList>
    </citation>
    <scope>NUCLEOTIDE SEQUENCE [LARGE SCALE GENOMIC DNA]</scope>
    <source>
        <strain evidence="7 8">C-169</strain>
    </source>
</reference>
<keyword evidence="5" id="KW-0472">Membrane</keyword>
<dbReference type="eggNOG" id="ENOG502QSIR">
    <property type="taxonomic scope" value="Eukaryota"/>
</dbReference>
<evidence type="ECO:0000256" key="3">
    <source>
        <dbReference type="ARBA" id="ARBA00023002"/>
    </source>
</evidence>
<accession>I0YPK9</accession>
<dbReference type="GO" id="GO:0009507">
    <property type="term" value="C:chloroplast"/>
    <property type="evidence" value="ECO:0007669"/>
    <property type="project" value="TreeGrafter"/>
</dbReference>
<dbReference type="GO" id="GO:0016123">
    <property type="term" value="P:xanthophyll biosynthetic process"/>
    <property type="evidence" value="ECO:0007669"/>
    <property type="project" value="TreeGrafter"/>
</dbReference>
<dbReference type="RefSeq" id="XP_005644872.1">
    <property type="nucleotide sequence ID" value="XM_005644815.1"/>
</dbReference>
<keyword evidence="2" id="KW-0125">Carotenoid biosynthesis</keyword>
<evidence type="ECO:0000259" key="6">
    <source>
        <dbReference type="Pfam" id="PF04116"/>
    </source>
</evidence>
<dbReference type="InterPro" id="IPR045019">
    <property type="entry name" value="BETA-OHASE-like"/>
</dbReference>
<dbReference type="EC" id="1.14.15.24" evidence="4"/>
<comment type="similarity">
    <text evidence="1">Belongs to the sterol desaturase family.</text>
</comment>
<feature type="transmembrane region" description="Helical" evidence="5">
    <location>
        <begin position="253"/>
        <end position="274"/>
    </location>
</feature>
<keyword evidence="3" id="KW-0560">Oxidoreductase</keyword>
<evidence type="ECO:0000256" key="4">
    <source>
        <dbReference type="ARBA" id="ARBA00026097"/>
    </source>
</evidence>
<dbReference type="AlphaFoldDB" id="I0YPK9"/>
<dbReference type="GO" id="GO:0005506">
    <property type="term" value="F:iron ion binding"/>
    <property type="evidence" value="ECO:0007669"/>
    <property type="project" value="InterPro"/>
</dbReference>
<dbReference type="PANTHER" id="PTHR31899:SF9">
    <property type="entry name" value="BETA-CAROTENE 3-HYDROXYLASE 1, CHLOROPLASTIC"/>
    <property type="match status" value="1"/>
</dbReference>
<dbReference type="GeneID" id="17038304"/>
<feature type="transmembrane region" description="Helical" evidence="5">
    <location>
        <begin position="230"/>
        <end position="247"/>
    </location>
</feature>
<evidence type="ECO:0000313" key="8">
    <source>
        <dbReference type="Proteomes" id="UP000007264"/>
    </source>
</evidence>
<dbReference type="Proteomes" id="UP000007264">
    <property type="component" value="Unassembled WGS sequence"/>
</dbReference>
<dbReference type="EMBL" id="AGSI01000016">
    <property type="protein sequence ID" value="EIE20328.1"/>
    <property type="molecule type" value="Genomic_DNA"/>
</dbReference>
<comment type="caution">
    <text evidence="7">The sequence shown here is derived from an EMBL/GenBank/DDBJ whole genome shotgun (WGS) entry which is preliminary data.</text>
</comment>
<dbReference type="OrthoDB" id="9990796at2759"/>
<dbReference type="GO" id="GO:0010291">
    <property type="term" value="F:beta-carotene 3-hydroxylase activity"/>
    <property type="evidence" value="ECO:0007669"/>
    <property type="project" value="UniProtKB-EC"/>
</dbReference>